<evidence type="ECO:0000313" key="2">
    <source>
        <dbReference type="EMBL" id="USY18755.1"/>
    </source>
</evidence>
<accession>A0ABY5D770</accession>
<dbReference type="Gene3D" id="3.40.50.300">
    <property type="entry name" value="P-loop containing nucleotide triphosphate hydrolases"/>
    <property type="match status" value="1"/>
</dbReference>
<evidence type="ECO:0000259" key="1">
    <source>
        <dbReference type="Pfam" id="PF13401"/>
    </source>
</evidence>
<dbReference type="SUPFAM" id="SSF52540">
    <property type="entry name" value="P-loop containing nucleoside triphosphate hydrolases"/>
    <property type="match status" value="1"/>
</dbReference>
<evidence type="ECO:0000313" key="3">
    <source>
        <dbReference type="Proteomes" id="UP001055940"/>
    </source>
</evidence>
<dbReference type="Proteomes" id="UP001055940">
    <property type="component" value="Chromosome"/>
</dbReference>
<reference evidence="2" key="1">
    <citation type="submission" date="2022-06" db="EMBL/GenBank/DDBJ databases">
        <authorList>
            <person name="Ping M."/>
        </authorList>
    </citation>
    <scope>NUCLEOTIDE SEQUENCE</scope>
    <source>
        <strain evidence="2">JCM11759T</strain>
    </source>
</reference>
<sequence length="206" mass="21894">MAQVENVDGGKVVQAYEAGNITVVNTYARPRPIQLPELPTPPPYSELGLDTLLREAPVDQSRVIVLHGPPGAGKTRIAAHLLHQHLDRYTDGILFADLQGSNAEGPSDPNEVLDRFLRAIHVGADAIPADFSARSAAWRSYTYGREVAVLADDAVSAAQVHALNPGRGPSVVIVTARAPLLSLRLDGADHIEIHHAHARPGPGSAS</sequence>
<dbReference type="Pfam" id="PF13401">
    <property type="entry name" value="AAA_22"/>
    <property type="match status" value="1"/>
</dbReference>
<name>A0ABY5D770_9ACTN</name>
<dbReference type="EMBL" id="CP099837">
    <property type="protein sequence ID" value="USY18755.1"/>
    <property type="molecule type" value="Genomic_DNA"/>
</dbReference>
<dbReference type="InterPro" id="IPR027417">
    <property type="entry name" value="P-loop_NTPase"/>
</dbReference>
<proteinExistence type="predicted"/>
<gene>
    <name evidence="2" type="ORF">NE857_26255</name>
</gene>
<protein>
    <submittedName>
        <fullName evidence="2">AAA family ATPase</fullName>
    </submittedName>
</protein>
<organism evidence="2 3">
    <name type="scientific">Nocardiopsis exhalans</name>
    <dbReference type="NCBI Taxonomy" id="163604"/>
    <lineage>
        <taxon>Bacteria</taxon>
        <taxon>Bacillati</taxon>
        <taxon>Actinomycetota</taxon>
        <taxon>Actinomycetes</taxon>
        <taxon>Streptosporangiales</taxon>
        <taxon>Nocardiopsidaceae</taxon>
        <taxon>Nocardiopsis</taxon>
    </lineage>
</organism>
<keyword evidence="3" id="KW-1185">Reference proteome</keyword>
<dbReference type="InterPro" id="IPR049945">
    <property type="entry name" value="AAA_22"/>
</dbReference>
<feature type="domain" description="ORC1/DEAH AAA+ ATPase" evidence="1">
    <location>
        <begin position="60"/>
        <end position="128"/>
    </location>
</feature>
<dbReference type="RefSeq" id="WP_254418081.1">
    <property type="nucleotide sequence ID" value="NZ_CP099837.1"/>
</dbReference>